<protein>
    <recommendedName>
        <fullName evidence="1">Iodothyronine deiodinase</fullName>
    </recommendedName>
</protein>
<dbReference type="Gene3D" id="3.40.30.10">
    <property type="entry name" value="Glutaredoxin"/>
    <property type="match status" value="1"/>
</dbReference>
<evidence type="ECO:0000313" key="3">
    <source>
        <dbReference type="EMBL" id="ELT87211.1"/>
    </source>
</evidence>
<keyword evidence="2" id="KW-0812">Transmembrane</keyword>
<proteinExistence type="inferred from homology"/>
<name>R7T3L4_CAPTE</name>
<dbReference type="GO" id="GO:0042403">
    <property type="term" value="P:thyroid hormone metabolic process"/>
    <property type="evidence" value="ECO:0007669"/>
    <property type="project" value="TreeGrafter"/>
</dbReference>
<gene>
    <name evidence="3" type="ORF">CAPTEDRAFT_194852</name>
</gene>
<dbReference type="AlphaFoldDB" id="R7T3L4"/>
<comment type="function">
    <text evidence="1">Responsible for the deiodination of T4 (3,5,3',5'-tetraiodothyronine).</text>
</comment>
<dbReference type="Proteomes" id="UP000014760">
    <property type="component" value="Unassembled WGS sequence"/>
</dbReference>
<keyword evidence="1" id="KW-0712">Selenocysteine</keyword>
<keyword evidence="2" id="KW-0472">Membrane</keyword>
<comment type="similarity">
    <text evidence="1">Belongs to the iodothyronine deiodinase family.</text>
</comment>
<sequence>MGFKFNQLMKRYNPFYVGLWVIISYLKMAVIVSILKVLYSIPRLGTTIALLRRRHEEDYFLNDADFMKMQLECTTLEAWRGMSWSETVDRLKTVHMGAAIEDVPLFSLEGKPKFCRIADEMREQVDFLAVYVEEAHPDDGHDFSYKNGFEVMQAKVLEERLASAKAMAEHLGGMLKFPVVVDSMQNDAMYAYGARPERLYIVLDGLVVYQSHRGPYYVNFEEFESELRAMVKMQ</sequence>
<dbReference type="InterPro" id="IPR000643">
    <property type="entry name" value="Iodothyronine_deiodinase"/>
</dbReference>
<dbReference type="GO" id="GO:0042446">
    <property type="term" value="P:hormone biosynthetic process"/>
    <property type="evidence" value="ECO:0007669"/>
    <property type="project" value="UniProtKB-KW"/>
</dbReference>
<keyword evidence="2" id="KW-1133">Transmembrane helix</keyword>
<accession>R7T3L4</accession>
<evidence type="ECO:0000313" key="4">
    <source>
        <dbReference type="EnsemblMetazoa" id="CapteP194852"/>
    </source>
</evidence>
<dbReference type="Pfam" id="PF00837">
    <property type="entry name" value="T4_deiodinase"/>
    <property type="match status" value="1"/>
</dbReference>
<keyword evidence="1" id="KW-0893">Thyroid hormones biosynthesis</keyword>
<dbReference type="GO" id="GO:0004800">
    <property type="term" value="F:thyroxine 5'-deiodinase activity"/>
    <property type="evidence" value="ECO:0007669"/>
    <property type="project" value="InterPro"/>
</dbReference>
<dbReference type="PANTHER" id="PTHR11781:SF22">
    <property type="entry name" value="TYPE I IODOTHYRONINE DEIODINASE"/>
    <property type="match status" value="1"/>
</dbReference>
<evidence type="ECO:0000256" key="2">
    <source>
        <dbReference type="SAM" id="Phobius"/>
    </source>
</evidence>
<reference evidence="5" key="1">
    <citation type="submission" date="2012-12" db="EMBL/GenBank/DDBJ databases">
        <authorList>
            <person name="Hellsten U."/>
            <person name="Grimwood J."/>
            <person name="Chapman J.A."/>
            <person name="Shapiro H."/>
            <person name="Aerts A."/>
            <person name="Otillar R.P."/>
            <person name="Terry A.Y."/>
            <person name="Boore J.L."/>
            <person name="Simakov O."/>
            <person name="Marletaz F."/>
            <person name="Cho S.-J."/>
            <person name="Edsinger-Gonzales E."/>
            <person name="Havlak P."/>
            <person name="Kuo D.-H."/>
            <person name="Larsson T."/>
            <person name="Lv J."/>
            <person name="Arendt D."/>
            <person name="Savage R."/>
            <person name="Osoegawa K."/>
            <person name="de Jong P."/>
            <person name="Lindberg D.R."/>
            <person name="Seaver E.C."/>
            <person name="Weisblat D.A."/>
            <person name="Putnam N.H."/>
            <person name="Grigoriev I.V."/>
            <person name="Rokhsar D.S."/>
        </authorList>
    </citation>
    <scope>NUCLEOTIDE SEQUENCE</scope>
    <source>
        <strain evidence="5">I ESC-2004</strain>
    </source>
</reference>
<dbReference type="EMBL" id="AMQN01003671">
    <property type="status" value="NOT_ANNOTATED_CDS"/>
    <property type="molecule type" value="Genomic_DNA"/>
</dbReference>
<keyword evidence="1" id="KW-0560">Oxidoreductase</keyword>
<dbReference type="HOGENOM" id="CLU_099576_0_0_1"/>
<organism evidence="3">
    <name type="scientific">Capitella teleta</name>
    <name type="common">Polychaete worm</name>
    <dbReference type="NCBI Taxonomy" id="283909"/>
    <lineage>
        <taxon>Eukaryota</taxon>
        <taxon>Metazoa</taxon>
        <taxon>Spiralia</taxon>
        <taxon>Lophotrochozoa</taxon>
        <taxon>Annelida</taxon>
        <taxon>Polychaeta</taxon>
        <taxon>Sedentaria</taxon>
        <taxon>Scolecida</taxon>
        <taxon>Capitellidae</taxon>
        <taxon>Capitella</taxon>
    </lineage>
</organism>
<evidence type="ECO:0000313" key="5">
    <source>
        <dbReference type="Proteomes" id="UP000014760"/>
    </source>
</evidence>
<reference evidence="4" key="3">
    <citation type="submission" date="2015-06" db="UniProtKB">
        <authorList>
            <consortium name="EnsemblMetazoa"/>
        </authorList>
    </citation>
    <scope>IDENTIFICATION</scope>
</reference>
<dbReference type="EnsemblMetazoa" id="CapteT194852">
    <property type="protein sequence ID" value="CapteP194852"/>
    <property type="gene ID" value="CapteG194852"/>
</dbReference>
<feature type="transmembrane region" description="Helical" evidence="2">
    <location>
        <begin position="15"/>
        <end position="39"/>
    </location>
</feature>
<evidence type="ECO:0000256" key="1">
    <source>
        <dbReference type="RuleBase" id="RU000676"/>
    </source>
</evidence>
<dbReference type="EMBL" id="KB312450">
    <property type="protein sequence ID" value="ELT87211.1"/>
    <property type="molecule type" value="Genomic_DNA"/>
</dbReference>
<dbReference type="PANTHER" id="PTHR11781">
    <property type="entry name" value="IODOTHYRONINE DEIODINASE"/>
    <property type="match status" value="1"/>
</dbReference>
<dbReference type="OrthoDB" id="428577at2759"/>
<reference evidence="3 5" key="2">
    <citation type="journal article" date="2013" name="Nature">
        <title>Insights into bilaterian evolution from three spiralian genomes.</title>
        <authorList>
            <person name="Simakov O."/>
            <person name="Marletaz F."/>
            <person name="Cho S.J."/>
            <person name="Edsinger-Gonzales E."/>
            <person name="Havlak P."/>
            <person name="Hellsten U."/>
            <person name="Kuo D.H."/>
            <person name="Larsson T."/>
            <person name="Lv J."/>
            <person name="Arendt D."/>
            <person name="Savage R."/>
            <person name="Osoegawa K."/>
            <person name="de Jong P."/>
            <person name="Grimwood J."/>
            <person name="Chapman J.A."/>
            <person name="Shapiro H."/>
            <person name="Aerts A."/>
            <person name="Otillar R.P."/>
            <person name="Terry A.Y."/>
            <person name="Boore J.L."/>
            <person name="Grigoriev I.V."/>
            <person name="Lindberg D.R."/>
            <person name="Seaver E.C."/>
            <person name="Weisblat D.A."/>
            <person name="Putnam N.H."/>
            <person name="Rokhsar D.S."/>
        </authorList>
    </citation>
    <scope>NUCLEOTIDE SEQUENCE</scope>
    <source>
        <strain evidence="3 5">I ESC-2004</strain>
    </source>
</reference>
<keyword evidence="5" id="KW-1185">Reference proteome</keyword>